<gene>
    <name evidence="1" type="ORF">RRG08_007865</name>
</gene>
<proteinExistence type="predicted"/>
<reference evidence="1" key="1">
    <citation type="journal article" date="2023" name="G3 (Bethesda)">
        <title>A reference genome for the long-term kleptoplast-retaining sea slug Elysia crispata morphotype clarki.</title>
        <authorList>
            <person name="Eastman K.E."/>
            <person name="Pendleton A.L."/>
            <person name="Shaikh M.A."/>
            <person name="Suttiyut T."/>
            <person name="Ogas R."/>
            <person name="Tomko P."/>
            <person name="Gavelis G."/>
            <person name="Widhalm J.R."/>
            <person name="Wisecaver J.H."/>
        </authorList>
    </citation>
    <scope>NUCLEOTIDE SEQUENCE</scope>
    <source>
        <strain evidence="1">ECLA1</strain>
    </source>
</reference>
<accession>A0AAE0XW60</accession>
<name>A0AAE0XW60_9GAST</name>
<sequence length="85" mass="9099">MGGDLRVTLSRANKAPEISHLSLLGFPLDGKECSTSSTQATHCHRGENLIPGHIGSFSEQRRLTSPRRTSSAGFTCGTWTAYPGP</sequence>
<dbReference type="AlphaFoldDB" id="A0AAE0XW60"/>
<evidence type="ECO:0000313" key="2">
    <source>
        <dbReference type="Proteomes" id="UP001283361"/>
    </source>
</evidence>
<dbReference type="Proteomes" id="UP001283361">
    <property type="component" value="Unassembled WGS sequence"/>
</dbReference>
<keyword evidence="2" id="KW-1185">Reference proteome</keyword>
<evidence type="ECO:0000313" key="1">
    <source>
        <dbReference type="EMBL" id="KAK3720243.1"/>
    </source>
</evidence>
<protein>
    <submittedName>
        <fullName evidence="1">Uncharacterized protein</fullName>
    </submittedName>
</protein>
<comment type="caution">
    <text evidence="1">The sequence shown here is derived from an EMBL/GenBank/DDBJ whole genome shotgun (WGS) entry which is preliminary data.</text>
</comment>
<organism evidence="1 2">
    <name type="scientific">Elysia crispata</name>
    <name type="common">lettuce slug</name>
    <dbReference type="NCBI Taxonomy" id="231223"/>
    <lineage>
        <taxon>Eukaryota</taxon>
        <taxon>Metazoa</taxon>
        <taxon>Spiralia</taxon>
        <taxon>Lophotrochozoa</taxon>
        <taxon>Mollusca</taxon>
        <taxon>Gastropoda</taxon>
        <taxon>Heterobranchia</taxon>
        <taxon>Euthyneura</taxon>
        <taxon>Panpulmonata</taxon>
        <taxon>Sacoglossa</taxon>
        <taxon>Placobranchoidea</taxon>
        <taxon>Plakobranchidae</taxon>
        <taxon>Elysia</taxon>
    </lineage>
</organism>
<dbReference type="EMBL" id="JAWDGP010007407">
    <property type="protein sequence ID" value="KAK3720243.1"/>
    <property type="molecule type" value="Genomic_DNA"/>
</dbReference>